<dbReference type="KEGG" id="rarg:115726837"/>
<dbReference type="InterPro" id="IPR001128">
    <property type="entry name" value="Cyt_P450"/>
</dbReference>
<evidence type="ECO:0000256" key="2">
    <source>
        <dbReference type="ARBA" id="ARBA00004370"/>
    </source>
</evidence>
<proteinExistence type="inferred from homology"/>
<keyword evidence="8" id="KW-0560">Oxidoreductase</keyword>
<dbReference type="SUPFAM" id="SSF48264">
    <property type="entry name" value="Cytochrome P450"/>
    <property type="match status" value="1"/>
</dbReference>
<dbReference type="GO" id="GO:0005506">
    <property type="term" value="F:iron ion binding"/>
    <property type="evidence" value="ECO:0007669"/>
    <property type="project" value="InterPro"/>
</dbReference>
<comment type="subcellular location">
    <subcellularLocation>
        <location evidence="2">Membrane</location>
    </subcellularLocation>
</comment>
<dbReference type="Gene3D" id="1.10.630.10">
    <property type="entry name" value="Cytochrome P450"/>
    <property type="match status" value="1"/>
</dbReference>
<evidence type="ECO:0000256" key="1">
    <source>
        <dbReference type="ARBA" id="ARBA00001971"/>
    </source>
</evidence>
<evidence type="ECO:0000313" key="13">
    <source>
        <dbReference type="Proteomes" id="UP000827889"/>
    </source>
</evidence>
<dbReference type="PRINTS" id="PR00463">
    <property type="entry name" value="EP450I"/>
</dbReference>
<keyword evidence="7" id="KW-1133">Transmembrane helix</keyword>
<protein>
    <submittedName>
        <fullName evidence="14">Xanthotoxin 5-hydroxylase CYP82C4-like</fullName>
    </submittedName>
</protein>
<reference evidence="14" key="2">
    <citation type="submission" date="2025-08" db="UniProtKB">
        <authorList>
            <consortium name="RefSeq"/>
        </authorList>
    </citation>
    <scope>IDENTIFICATION</scope>
    <source>
        <tissue evidence="14">Leaf</tissue>
    </source>
</reference>
<evidence type="ECO:0000256" key="3">
    <source>
        <dbReference type="ARBA" id="ARBA00010617"/>
    </source>
</evidence>
<evidence type="ECO:0000313" key="14">
    <source>
        <dbReference type="RefSeq" id="XP_030512761.2"/>
    </source>
</evidence>
<dbReference type="GO" id="GO:0004497">
    <property type="term" value="F:monooxygenase activity"/>
    <property type="evidence" value="ECO:0007669"/>
    <property type="project" value="UniProtKB-KW"/>
</dbReference>
<evidence type="ECO:0000256" key="12">
    <source>
        <dbReference type="PIRSR" id="PIRSR602401-1"/>
    </source>
</evidence>
<feature type="binding site" description="axial binding residue" evidence="12">
    <location>
        <position position="210"/>
    </location>
    <ligand>
        <name>heme</name>
        <dbReference type="ChEBI" id="CHEBI:30413"/>
    </ligand>
    <ligandPart>
        <name>Fe</name>
        <dbReference type="ChEBI" id="CHEBI:18248"/>
    </ligandPart>
</feature>
<dbReference type="GO" id="GO:0016705">
    <property type="term" value="F:oxidoreductase activity, acting on paired donors, with incorporation or reduction of molecular oxygen"/>
    <property type="evidence" value="ECO:0007669"/>
    <property type="project" value="InterPro"/>
</dbReference>
<dbReference type="GO" id="GO:0016020">
    <property type="term" value="C:membrane"/>
    <property type="evidence" value="ECO:0007669"/>
    <property type="project" value="UniProtKB-SubCell"/>
</dbReference>
<evidence type="ECO:0000256" key="10">
    <source>
        <dbReference type="ARBA" id="ARBA00023033"/>
    </source>
</evidence>
<keyword evidence="4 12" id="KW-0349">Heme</keyword>
<evidence type="ECO:0000256" key="7">
    <source>
        <dbReference type="ARBA" id="ARBA00022989"/>
    </source>
</evidence>
<dbReference type="InterPro" id="IPR036396">
    <property type="entry name" value="Cyt_P450_sf"/>
</dbReference>
<name>A0A8B8MPE8_9MYRT</name>
<gene>
    <name evidence="14" type="primary">LOC115726837</name>
</gene>
<keyword evidence="9 12" id="KW-0408">Iron</keyword>
<dbReference type="PANTHER" id="PTHR47947">
    <property type="entry name" value="CYTOCHROME P450 82C3-RELATED"/>
    <property type="match status" value="1"/>
</dbReference>
<accession>A0A8B8MPE8</accession>
<evidence type="ECO:0000256" key="6">
    <source>
        <dbReference type="ARBA" id="ARBA00022723"/>
    </source>
</evidence>
<reference evidence="13" key="1">
    <citation type="submission" date="2025-05" db="UniProtKB">
        <authorList>
            <consortium name="RefSeq"/>
        </authorList>
    </citation>
    <scope>NUCLEOTIDE SEQUENCE [LARGE SCALE GENOMIC DNA]</scope>
</reference>
<organism evidence="13 14">
    <name type="scientific">Rhodamnia argentea</name>
    <dbReference type="NCBI Taxonomy" id="178133"/>
    <lineage>
        <taxon>Eukaryota</taxon>
        <taxon>Viridiplantae</taxon>
        <taxon>Streptophyta</taxon>
        <taxon>Embryophyta</taxon>
        <taxon>Tracheophyta</taxon>
        <taxon>Spermatophyta</taxon>
        <taxon>Magnoliopsida</taxon>
        <taxon>eudicotyledons</taxon>
        <taxon>Gunneridae</taxon>
        <taxon>Pentapetalae</taxon>
        <taxon>rosids</taxon>
        <taxon>malvids</taxon>
        <taxon>Myrtales</taxon>
        <taxon>Myrtaceae</taxon>
        <taxon>Myrtoideae</taxon>
        <taxon>Myrteae</taxon>
        <taxon>Australasian group</taxon>
        <taxon>Rhodamnia</taxon>
    </lineage>
</organism>
<comment type="cofactor">
    <cofactor evidence="1 12">
        <name>heme</name>
        <dbReference type="ChEBI" id="CHEBI:30413"/>
    </cofactor>
</comment>
<dbReference type="InterPro" id="IPR050651">
    <property type="entry name" value="Plant_Cytochrome_P450_Monoox"/>
</dbReference>
<keyword evidence="6 12" id="KW-0479">Metal-binding</keyword>
<comment type="similarity">
    <text evidence="3">Belongs to the cytochrome P450 family.</text>
</comment>
<keyword evidence="11" id="KW-0472">Membrane</keyword>
<dbReference type="Pfam" id="PF00067">
    <property type="entry name" value="p450"/>
    <property type="match status" value="1"/>
</dbReference>
<dbReference type="AlphaFoldDB" id="A0A8B8MPE8"/>
<dbReference type="GeneID" id="115726837"/>
<sequence>MTAAAAAAGGRRRSMVDNGGWPVAVGGRRRWAAGGGGWEVAATAMIGGRRSQEQWLAEAGVVQEPLISGGTDTTAITLTWALSLLLNNRHVLKQAQLEQESHIGRERQVTESDIKDLVYLQAIVKETLRLYPATSLSVPHESVEDCTIGGYHVPAGMWLLFNISKLHRDPRVWPDPLKFRPERFLTTHKDLDVRGQNFEYLPFRSGRRMCPGVTFALQVLHIALATLLHSFDSETVVDGPVDMRAGMGITSPKVTPLEVILTPRLPLHLCLNLGG</sequence>
<evidence type="ECO:0000256" key="11">
    <source>
        <dbReference type="ARBA" id="ARBA00023136"/>
    </source>
</evidence>
<keyword evidence="10" id="KW-0503">Monooxygenase</keyword>
<dbReference type="GO" id="GO:0020037">
    <property type="term" value="F:heme binding"/>
    <property type="evidence" value="ECO:0007669"/>
    <property type="project" value="InterPro"/>
</dbReference>
<dbReference type="RefSeq" id="XP_030512761.2">
    <property type="nucleotide sequence ID" value="XM_030656901.2"/>
</dbReference>
<evidence type="ECO:0000256" key="9">
    <source>
        <dbReference type="ARBA" id="ARBA00023004"/>
    </source>
</evidence>
<dbReference type="Proteomes" id="UP000827889">
    <property type="component" value="Chromosome 2"/>
</dbReference>
<dbReference type="PRINTS" id="PR00385">
    <property type="entry name" value="P450"/>
</dbReference>
<evidence type="ECO:0000256" key="5">
    <source>
        <dbReference type="ARBA" id="ARBA00022692"/>
    </source>
</evidence>
<dbReference type="InterPro" id="IPR002401">
    <property type="entry name" value="Cyt_P450_E_grp-I"/>
</dbReference>
<evidence type="ECO:0000256" key="8">
    <source>
        <dbReference type="ARBA" id="ARBA00023002"/>
    </source>
</evidence>
<keyword evidence="13" id="KW-1185">Reference proteome</keyword>
<evidence type="ECO:0000256" key="4">
    <source>
        <dbReference type="ARBA" id="ARBA00022617"/>
    </source>
</evidence>
<dbReference type="PANTHER" id="PTHR47947:SF26">
    <property type="entry name" value="CYTOCHROME P450"/>
    <property type="match status" value="1"/>
</dbReference>
<keyword evidence="5" id="KW-0812">Transmembrane</keyword>